<keyword evidence="9" id="KW-0997">Cell inner membrane</keyword>
<keyword evidence="6" id="KW-0536">Nodulation</keyword>
<dbReference type="STRING" id="1437059.A6A05_03450"/>
<dbReference type="OrthoDB" id="9808669at2"/>
<dbReference type="AlphaFoldDB" id="A0A178MH76"/>
<evidence type="ECO:0000256" key="1">
    <source>
        <dbReference type="ARBA" id="ARBA00004533"/>
    </source>
</evidence>
<evidence type="ECO:0000256" key="20">
    <source>
        <dbReference type="PIRSR" id="PIRSR000447-1"/>
    </source>
</evidence>
<dbReference type="InterPro" id="IPR018201">
    <property type="entry name" value="Ketoacyl_synth_AS"/>
</dbReference>
<evidence type="ECO:0000256" key="14">
    <source>
        <dbReference type="ARBA" id="ARBA00023098"/>
    </source>
</evidence>
<evidence type="ECO:0000256" key="21">
    <source>
        <dbReference type="RuleBase" id="RU003694"/>
    </source>
</evidence>
<evidence type="ECO:0000256" key="10">
    <source>
        <dbReference type="ARBA" id="ARBA00022679"/>
    </source>
</evidence>
<feature type="active site" description="For beta-ketoacyl synthase activity" evidence="20">
    <location>
        <position position="169"/>
    </location>
</feature>
<dbReference type="PIRSF" id="PIRSF000447">
    <property type="entry name" value="KAS_II"/>
    <property type="match status" value="1"/>
</dbReference>
<evidence type="ECO:0000256" key="5">
    <source>
        <dbReference type="ARBA" id="ARBA00014657"/>
    </source>
</evidence>
<keyword evidence="7" id="KW-1003">Cell membrane</keyword>
<dbReference type="SUPFAM" id="SSF53901">
    <property type="entry name" value="Thiolase-like"/>
    <property type="match status" value="2"/>
</dbReference>
<dbReference type="PANTHER" id="PTHR11712:SF352">
    <property type="entry name" value="3-OXOACYL-[ACYL-CARRIER-PROTEIN] SYNTHASE"/>
    <property type="match status" value="1"/>
</dbReference>
<evidence type="ECO:0000256" key="18">
    <source>
        <dbReference type="ARBA" id="ARBA00037576"/>
    </source>
</evidence>
<dbReference type="UniPathway" id="UPA00094"/>
<evidence type="ECO:0000256" key="15">
    <source>
        <dbReference type="ARBA" id="ARBA00023136"/>
    </source>
</evidence>
<keyword evidence="10 19" id="KW-0808">Transferase</keyword>
<dbReference type="PROSITE" id="PS52004">
    <property type="entry name" value="KS3_2"/>
    <property type="match status" value="1"/>
</dbReference>
<dbReference type="EMBL" id="LWQU01000163">
    <property type="protein sequence ID" value="OAN47893.1"/>
    <property type="molecule type" value="Genomic_DNA"/>
</dbReference>
<dbReference type="Pfam" id="PF02801">
    <property type="entry name" value="Ketoacyl-synt_C"/>
    <property type="match status" value="1"/>
</dbReference>
<keyword evidence="12" id="KW-0276">Fatty acid metabolism</keyword>
<evidence type="ECO:0000256" key="16">
    <source>
        <dbReference type="ARBA" id="ARBA00023160"/>
    </source>
</evidence>
<dbReference type="InterPro" id="IPR016039">
    <property type="entry name" value="Thiolase-like"/>
</dbReference>
<keyword evidence="16 19" id="KW-0275">Fatty acid biosynthesis</keyword>
<dbReference type="Pfam" id="PF00109">
    <property type="entry name" value="ketoacyl-synt"/>
    <property type="match status" value="1"/>
</dbReference>
<evidence type="ECO:0000256" key="6">
    <source>
        <dbReference type="ARBA" id="ARBA00022458"/>
    </source>
</evidence>
<dbReference type="GO" id="GO:0004315">
    <property type="term" value="F:3-oxoacyl-[acyl-carrier-protein] synthase activity"/>
    <property type="evidence" value="ECO:0007669"/>
    <property type="project" value="UniProtKB-UniRule"/>
</dbReference>
<evidence type="ECO:0000259" key="22">
    <source>
        <dbReference type="PROSITE" id="PS52004"/>
    </source>
</evidence>
<proteinExistence type="inferred from homology"/>
<evidence type="ECO:0000256" key="4">
    <source>
        <dbReference type="ARBA" id="ARBA00012356"/>
    </source>
</evidence>
<dbReference type="FunFam" id="3.40.47.10:FF:000009">
    <property type="entry name" value="3-oxoacyl-[acyl-carrier-protein] synthase 2"/>
    <property type="match status" value="1"/>
</dbReference>
<sequence length="418" mass="43905">MRRVVVTGIGMVTPLGNGAPHNWKRLLNSESGIRTIDHFDVSDLAAKVAGVIPRGTGEGELDLDKVASSKDRRRMDDFIIYGLGAAMEAVEDSGWMPEDEESRERTGVMIGSGIGGLPGIAEGAQILKDSGPRRISPFFIPAALINLVSGHVSIKYGFKGPNHAVVTACATGAHAIGDAARIIQFDDADVMVAGGTESAVCRLGLAGFAAAKALSTSYNDSPTEASRPWDKGRDGFVMGEGAGIVVLEEYEHAKKRGAKIYGEVIGYGMSGDAYHITAPAEDGNGGFRAMKAALKRAQINLDQVDYINAHGTSTPLGDEIELGAVKRLFGDHAYKLSMSSTKSAIGHLLGAAGAVEAIYSLLAMRDQTLPPTLNLSNPSDGCDIDLVPKVAKQRSVKIAMSNSFGFGGTNASLIFKAV</sequence>
<comment type="caution">
    <text evidence="23">The sequence shown here is derived from an EMBL/GenBank/DDBJ whole genome shotgun (WGS) entry which is preliminary data.</text>
</comment>
<evidence type="ECO:0000256" key="9">
    <source>
        <dbReference type="ARBA" id="ARBA00022519"/>
    </source>
</evidence>
<dbReference type="Gene3D" id="3.40.47.10">
    <property type="match status" value="1"/>
</dbReference>
<comment type="subcellular location">
    <subcellularLocation>
        <location evidence="1">Cell inner membrane</location>
    </subcellularLocation>
</comment>
<comment type="pathway">
    <text evidence="2 19">Lipid metabolism; fatty acid biosynthesis.</text>
</comment>
<keyword evidence="11" id="KW-0812">Transmembrane</keyword>
<dbReference type="PROSITE" id="PS00606">
    <property type="entry name" value="KS3_1"/>
    <property type="match status" value="1"/>
</dbReference>
<evidence type="ECO:0000256" key="17">
    <source>
        <dbReference type="ARBA" id="ARBA00023315"/>
    </source>
</evidence>
<dbReference type="GO" id="GO:0005886">
    <property type="term" value="C:plasma membrane"/>
    <property type="evidence" value="ECO:0007669"/>
    <property type="project" value="UniProtKB-SubCell"/>
</dbReference>
<comment type="function">
    <text evidence="19">Involved in the type II fatty acid elongation cycle. Catalyzes the elongation of a wide range of acyl-ACP by the addition of two carbons from malonyl-ACP to an acyl acceptor. Can efficiently catalyze the conversion of palmitoleoyl-ACP (cis-hexadec-9-enoyl-ACP) to cis-vaccenoyl-ACP (cis-octadec-11-enoyl-ACP), an essential step in the thermal regulation of fatty acid composition.</text>
</comment>
<dbReference type="EC" id="2.3.1.179" evidence="4 19"/>
<keyword evidence="13" id="KW-1133">Transmembrane helix</keyword>
<evidence type="ECO:0000256" key="3">
    <source>
        <dbReference type="ARBA" id="ARBA00008467"/>
    </source>
</evidence>
<dbReference type="InterPro" id="IPR017568">
    <property type="entry name" value="3-oxoacyl-ACP_synth-2"/>
</dbReference>
<comment type="catalytic activity">
    <reaction evidence="19">
        <text>a fatty acyl-[ACP] + malonyl-[ACP] + H(+) = a 3-oxoacyl-[ACP] + holo-[ACP] + CO2</text>
        <dbReference type="Rhea" id="RHEA:22836"/>
        <dbReference type="Rhea" id="RHEA-COMP:9623"/>
        <dbReference type="Rhea" id="RHEA-COMP:9685"/>
        <dbReference type="Rhea" id="RHEA-COMP:9916"/>
        <dbReference type="Rhea" id="RHEA-COMP:14125"/>
        <dbReference type="ChEBI" id="CHEBI:15378"/>
        <dbReference type="ChEBI" id="CHEBI:16526"/>
        <dbReference type="ChEBI" id="CHEBI:64479"/>
        <dbReference type="ChEBI" id="CHEBI:78449"/>
        <dbReference type="ChEBI" id="CHEBI:78776"/>
        <dbReference type="ChEBI" id="CHEBI:138651"/>
    </reaction>
</comment>
<evidence type="ECO:0000313" key="24">
    <source>
        <dbReference type="Proteomes" id="UP000078543"/>
    </source>
</evidence>
<dbReference type="NCBIfam" id="NF004970">
    <property type="entry name" value="PRK06333.1"/>
    <property type="match status" value="1"/>
</dbReference>
<comment type="catalytic activity">
    <reaction evidence="19">
        <text>(9Z)-hexadecenoyl-[ACP] + malonyl-[ACP] + H(+) = 3-oxo-(11Z)-octadecenoyl-[ACP] + holo-[ACP] + CO2</text>
        <dbReference type="Rhea" id="RHEA:55040"/>
        <dbReference type="Rhea" id="RHEA-COMP:9623"/>
        <dbReference type="Rhea" id="RHEA-COMP:9685"/>
        <dbReference type="Rhea" id="RHEA-COMP:10800"/>
        <dbReference type="Rhea" id="RHEA-COMP:14074"/>
        <dbReference type="ChEBI" id="CHEBI:15378"/>
        <dbReference type="ChEBI" id="CHEBI:16526"/>
        <dbReference type="ChEBI" id="CHEBI:64479"/>
        <dbReference type="ChEBI" id="CHEBI:78449"/>
        <dbReference type="ChEBI" id="CHEBI:83989"/>
        <dbReference type="ChEBI" id="CHEBI:138538"/>
        <dbReference type="EC" id="2.3.1.179"/>
    </reaction>
</comment>
<organism evidence="23 24">
    <name type="scientific">Magnetospirillum moscoviense</name>
    <dbReference type="NCBI Taxonomy" id="1437059"/>
    <lineage>
        <taxon>Bacteria</taxon>
        <taxon>Pseudomonadati</taxon>
        <taxon>Pseudomonadota</taxon>
        <taxon>Alphaproteobacteria</taxon>
        <taxon>Rhodospirillales</taxon>
        <taxon>Rhodospirillaceae</taxon>
        <taxon>Magnetospirillum</taxon>
    </lineage>
</organism>
<evidence type="ECO:0000256" key="2">
    <source>
        <dbReference type="ARBA" id="ARBA00005194"/>
    </source>
</evidence>
<reference evidence="23 24" key="1">
    <citation type="submission" date="2016-04" db="EMBL/GenBank/DDBJ databases">
        <title>Draft genome sequence of freshwater magnetotactic bacteria Magnetospirillum marisnigri SP-1 and Magnetospirillum moscoviense BB-1.</title>
        <authorList>
            <person name="Koziaeva V."/>
            <person name="Dziuba M.V."/>
            <person name="Ivanov T.M."/>
            <person name="Kuznetsov B."/>
            <person name="Grouzdev D.S."/>
        </authorList>
    </citation>
    <scope>NUCLEOTIDE SEQUENCE [LARGE SCALE GENOMIC DNA]</scope>
    <source>
        <strain evidence="23 24">BB-1</strain>
    </source>
</reference>
<gene>
    <name evidence="23" type="ORF">A6A05_03450</name>
</gene>
<dbReference type="CDD" id="cd00834">
    <property type="entry name" value="KAS_I_II"/>
    <property type="match status" value="1"/>
</dbReference>
<keyword evidence="24" id="KW-1185">Reference proteome</keyword>
<evidence type="ECO:0000256" key="7">
    <source>
        <dbReference type="ARBA" id="ARBA00022475"/>
    </source>
</evidence>
<keyword evidence="8 19" id="KW-0444">Lipid biosynthesis</keyword>
<keyword evidence="17 19" id="KW-0012">Acyltransferase</keyword>
<keyword evidence="14" id="KW-0443">Lipid metabolism</keyword>
<evidence type="ECO:0000256" key="19">
    <source>
        <dbReference type="PIRNR" id="PIRNR000447"/>
    </source>
</evidence>
<dbReference type="NCBIfam" id="TIGR03150">
    <property type="entry name" value="fabF"/>
    <property type="match status" value="1"/>
</dbReference>
<name>A0A178MH76_9PROT</name>
<accession>A0A178MH76</accession>
<dbReference type="InterPro" id="IPR000794">
    <property type="entry name" value="Beta-ketoacyl_synthase"/>
</dbReference>
<evidence type="ECO:0000256" key="11">
    <source>
        <dbReference type="ARBA" id="ARBA00022692"/>
    </source>
</evidence>
<dbReference type="InterPro" id="IPR020841">
    <property type="entry name" value="PKS_Beta-ketoAc_synthase_dom"/>
</dbReference>
<dbReference type="InterPro" id="IPR014031">
    <property type="entry name" value="Ketoacyl_synth_C"/>
</dbReference>
<keyword evidence="15" id="KW-0472">Membrane</keyword>
<evidence type="ECO:0000256" key="8">
    <source>
        <dbReference type="ARBA" id="ARBA00022516"/>
    </source>
</evidence>
<dbReference type="Proteomes" id="UP000078543">
    <property type="component" value="Unassembled WGS sequence"/>
</dbReference>
<evidence type="ECO:0000256" key="12">
    <source>
        <dbReference type="ARBA" id="ARBA00022832"/>
    </source>
</evidence>
<dbReference type="RefSeq" id="WP_068503103.1">
    <property type="nucleotide sequence ID" value="NZ_LWQU01000163.1"/>
</dbReference>
<feature type="domain" description="Ketosynthase family 3 (KS3)" evidence="22">
    <location>
        <begin position="1"/>
        <end position="417"/>
    </location>
</feature>
<dbReference type="InterPro" id="IPR014030">
    <property type="entry name" value="Ketoacyl_synth_N"/>
</dbReference>
<evidence type="ECO:0000313" key="23">
    <source>
        <dbReference type="EMBL" id="OAN47893.1"/>
    </source>
</evidence>
<comment type="similarity">
    <text evidence="3 19 21">Belongs to the thiolase-like superfamily. Beta-ketoacyl-ACP synthases family.</text>
</comment>
<comment type="function">
    <text evidence="18">Proposed to synthesize NOD factor fatty acyl chain. Involved in the synthesis of a highly unsaturated fatty acid moiety, which forms part of a lipo-oligosaccharide that is responsible for host specificity.</text>
</comment>
<dbReference type="GO" id="GO:0006633">
    <property type="term" value="P:fatty acid biosynthetic process"/>
    <property type="evidence" value="ECO:0007669"/>
    <property type="project" value="UniProtKB-UniRule"/>
</dbReference>
<dbReference type="NCBIfam" id="NF005589">
    <property type="entry name" value="PRK07314.1"/>
    <property type="match status" value="1"/>
</dbReference>
<evidence type="ECO:0000256" key="13">
    <source>
        <dbReference type="ARBA" id="ARBA00022989"/>
    </source>
</evidence>
<protein>
    <recommendedName>
        <fullName evidence="5 19">3-oxoacyl-[acyl-carrier-protein] synthase 2</fullName>
        <ecNumber evidence="4 19">2.3.1.179</ecNumber>
    </recommendedName>
</protein>
<dbReference type="SMART" id="SM00825">
    <property type="entry name" value="PKS_KS"/>
    <property type="match status" value="1"/>
</dbReference>
<dbReference type="PANTHER" id="PTHR11712">
    <property type="entry name" value="POLYKETIDE SYNTHASE-RELATED"/>
    <property type="match status" value="1"/>
</dbReference>